<protein>
    <submittedName>
        <fullName evidence="2">Uncharacterized protein</fullName>
    </submittedName>
</protein>
<evidence type="ECO:0000256" key="1">
    <source>
        <dbReference type="SAM" id="MobiDB-lite"/>
    </source>
</evidence>
<gene>
    <name evidence="2" type="ORF">KIW84_011123</name>
</gene>
<dbReference type="Gramene" id="Psat01G0112300-T1">
    <property type="protein sequence ID" value="KAI5441942.1"/>
    <property type="gene ID" value="KIW84_011123"/>
</dbReference>
<accession>A0A9D4YMW9</accession>
<dbReference type="EMBL" id="JAMSHJ010000001">
    <property type="protein sequence ID" value="KAI5441942.1"/>
    <property type="molecule type" value="Genomic_DNA"/>
</dbReference>
<evidence type="ECO:0000313" key="3">
    <source>
        <dbReference type="Proteomes" id="UP001058974"/>
    </source>
</evidence>
<keyword evidence="3" id="KW-1185">Reference proteome</keyword>
<evidence type="ECO:0000313" key="2">
    <source>
        <dbReference type="EMBL" id="KAI5441942.1"/>
    </source>
</evidence>
<sequence>MFIFLTTTLSPLQTHFVGRQPQQLPAAPQSRRELHLQPLSIHLHRRTHTHLSWNTTNHPHSSPSPPQTSSVVEPYNPSIAVPPSASRITHLNTNPTTKPLTFHHLPQQWRIASPSPPYESTQAKVALPSSSPLPSLKHPSSFLCTTNPLPTTSPTLADDLSTPTDVFIIGPAIQQLSDFWLRRICVPIRFTTTKTWLVLDSDCVCLTVHLDFHFSIQGLDQTVQGLSEHVELRLCVKHLYGNWKKKYPGMELKESLWSAARTTTIQGWERAMLRIKGLGKEC</sequence>
<proteinExistence type="predicted"/>
<name>A0A9D4YMW9_PEA</name>
<organism evidence="2 3">
    <name type="scientific">Pisum sativum</name>
    <name type="common">Garden pea</name>
    <name type="synonym">Lathyrus oleraceus</name>
    <dbReference type="NCBI Taxonomy" id="3888"/>
    <lineage>
        <taxon>Eukaryota</taxon>
        <taxon>Viridiplantae</taxon>
        <taxon>Streptophyta</taxon>
        <taxon>Embryophyta</taxon>
        <taxon>Tracheophyta</taxon>
        <taxon>Spermatophyta</taxon>
        <taxon>Magnoliopsida</taxon>
        <taxon>eudicotyledons</taxon>
        <taxon>Gunneridae</taxon>
        <taxon>Pentapetalae</taxon>
        <taxon>rosids</taxon>
        <taxon>fabids</taxon>
        <taxon>Fabales</taxon>
        <taxon>Fabaceae</taxon>
        <taxon>Papilionoideae</taxon>
        <taxon>50 kb inversion clade</taxon>
        <taxon>NPAAA clade</taxon>
        <taxon>Hologalegina</taxon>
        <taxon>IRL clade</taxon>
        <taxon>Fabeae</taxon>
        <taxon>Lathyrus</taxon>
    </lineage>
</organism>
<feature type="region of interest" description="Disordered" evidence="1">
    <location>
        <begin position="52"/>
        <end position="73"/>
    </location>
</feature>
<dbReference type="Proteomes" id="UP001058974">
    <property type="component" value="Chromosome 1"/>
</dbReference>
<comment type="caution">
    <text evidence="2">The sequence shown here is derived from an EMBL/GenBank/DDBJ whole genome shotgun (WGS) entry which is preliminary data.</text>
</comment>
<dbReference type="AlphaFoldDB" id="A0A9D4YMW9"/>
<reference evidence="2 3" key="1">
    <citation type="journal article" date="2022" name="Nat. Genet.">
        <title>Improved pea reference genome and pan-genome highlight genomic features and evolutionary characteristics.</title>
        <authorList>
            <person name="Yang T."/>
            <person name="Liu R."/>
            <person name="Luo Y."/>
            <person name="Hu S."/>
            <person name="Wang D."/>
            <person name="Wang C."/>
            <person name="Pandey M.K."/>
            <person name="Ge S."/>
            <person name="Xu Q."/>
            <person name="Li N."/>
            <person name="Li G."/>
            <person name="Huang Y."/>
            <person name="Saxena R.K."/>
            <person name="Ji Y."/>
            <person name="Li M."/>
            <person name="Yan X."/>
            <person name="He Y."/>
            <person name="Liu Y."/>
            <person name="Wang X."/>
            <person name="Xiang C."/>
            <person name="Varshney R.K."/>
            <person name="Ding H."/>
            <person name="Gao S."/>
            <person name="Zong X."/>
        </authorList>
    </citation>
    <scope>NUCLEOTIDE SEQUENCE [LARGE SCALE GENOMIC DNA]</scope>
    <source>
        <strain evidence="2 3">cv. Zhongwan 6</strain>
    </source>
</reference>